<protein>
    <submittedName>
        <fullName evidence="7">Aspartate aminotransferase family protein</fullName>
    </submittedName>
</protein>
<evidence type="ECO:0000256" key="1">
    <source>
        <dbReference type="ARBA" id="ARBA00001933"/>
    </source>
</evidence>
<evidence type="ECO:0000256" key="2">
    <source>
        <dbReference type="ARBA" id="ARBA00008954"/>
    </source>
</evidence>
<evidence type="ECO:0000256" key="6">
    <source>
        <dbReference type="RuleBase" id="RU003560"/>
    </source>
</evidence>
<dbReference type="SUPFAM" id="SSF53383">
    <property type="entry name" value="PLP-dependent transferases"/>
    <property type="match status" value="1"/>
</dbReference>
<dbReference type="EMBL" id="CP063362">
    <property type="protein sequence ID" value="QRG07895.1"/>
    <property type="molecule type" value="Genomic_DNA"/>
</dbReference>
<dbReference type="InterPro" id="IPR005814">
    <property type="entry name" value="Aminotrans_3"/>
</dbReference>
<dbReference type="Gene3D" id="3.90.1150.10">
    <property type="entry name" value="Aspartate Aminotransferase, domain 1"/>
    <property type="match status" value="1"/>
</dbReference>
<comment type="cofactor">
    <cofactor evidence="1">
        <name>pyridoxal 5'-phosphate</name>
        <dbReference type="ChEBI" id="CHEBI:597326"/>
    </cofactor>
</comment>
<reference evidence="7 8" key="1">
    <citation type="submission" date="2020-10" db="EMBL/GenBank/DDBJ databases">
        <title>Degradation of 1,4-Dioxane by Xanthobacter sp. YN2, via a Novel Group-2 Soluble Di-Iron Monooxygenase.</title>
        <authorList>
            <person name="Ma F."/>
            <person name="Wang Y."/>
            <person name="Yang J."/>
            <person name="Guo H."/>
            <person name="Su D."/>
            <person name="Yu L."/>
        </authorList>
    </citation>
    <scope>NUCLEOTIDE SEQUENCE [LARGE SCALE GENOMIC DNA]</scope>
    <source>
        <strain evidence="7 8">YN2</strain>
    </source>
</reference>
<proteinExistence type="inferred from homology"/>
<keyword evidence="5 6" id="KW-0663">Pyridoxal phosphate</keyword>
<dbReference type="PANTHER" id="PTHR42684:SF1">
    <property type="entry name" value="BETA-ALANINE--PYRUVATE AMINOTRANSFERASE"/>
    <property type="match status" value="1"/>
</dbReference>
<dbReference type="CDD" id="cd00610">
    <property type="entry name" value="OAT_like"/>
    <property type="match status" value="1"/>
</dbReference>
<gene>
    <name evidence="7" type="ORF">EZH22_05855</name>
</gene>
<keyword evidence="8" id="KW-1185">Reference proteome</keyword>
<accession>A0A974PRM5</accession>
<dbReference type="Pfam" id="PF00202">
    <property type="entry name" value="Aminotran_3"/>
    <property type="match status" value="1"/>
</dbReference>
<dbReference type="KEGG" id="xdi:EZH22_05855"/>
<comment type="similarity">
    <text evidence="2 6">Belongs to the class-III pyridoxal-phosphate-dependent aminotransferase family.</text>
</comment>
<evidence type="ECO:0000256" key="3">
    <source>
        <dbReference type="ARBA" id="ARBA00022576"/>
    </source>
</evidence>
<dbReference type="GO" id="GO:0004015">
    <property type="term" value="F:adenosylmethionine-8-amino-7-oxononanoate transaminase activity"/>
    <property type="evidence" value="ECO:0007669"/>
    <property type="project" value="TreeGrafter"/>
</dbReference>
<dbReference type="Gene3D" id="3.40.640.10">
    <property type="entry name" value="Type I PLP-dependent aspartate aminotransferase-like (Major domain)"/>
    <property type="match status" value="1"/>
</dbReference>
<dbReference type="InterPro" id="IPR049704">
    <property type="entry name" value="Aminotrans_3_PPA_site"/>
</dbReference>
<dbReference type="FunFam" id="3.40.640.10:FF:000014">
    <property type="entry name" value="Adenosylmethionine-8-amino-7-oxononanoate aminotransferase, probable"/>
    <property type="match status" value="1"/>
</dbReference>
<dbReference type="GO" id="GO:0030170">
    <property type="term" value="F:pyridoxal phosphate binding"/>
    <property type="evidence" value="ECO:0007669"/>
    <property type="project" value="InterPro"/>
</dbReference>
<evidence type="ECO:0000313" key="7">
    <source>
        <dbReference type="EMBL" id="QRG07895.1"/>
    </source>
</evidence>
<keyword evidence="4" id="KW-0808">Transferase</keyword>
<evidence type="ECO:0000256" key="4">
    <source>
        <dbReference type="ARBA" id="ARBA00022679"/>
    </source>
</evidence>
<dbReference type="AlphaFoldDB" id="A0A974PRM5"/>
<organism evidence="7 8">
    <name type="scientific">Xanthobacter dioxanivorans</name>
    <dbReference type="NCBI Taxonomy" id="2528964"/>
    <lineage>
        <taxon>Bacteria</taxon>
        <taxon>Pseudomonadati</taxon>
        <taxon>Pseudomonadota</taxon>
        <taxon>Alphaproteobacteria</taxon>
        <taxon>Hyphomicrobiales</taxon>
        <taxon>Xanthobacteraceae</taxon>
        <taxon>Xanthobacter</taxon>
    </lineage>
</organism>
<keyword evidence="3 7" id="KW-0032">Aminotransferase</keyword>
<evidence type="ECO:0000313" key="8">
    <source>
        <dbReference type="Proteomes" id="UP000596427"/>
    </source>
</evidence>
<dbReference type="RefSeq" id="WP_203194808.1">
    <property type="nucleotide sequence ID" value="NZ_CP063362.1"/>
</dbReference>
<dbReference type="PROSITE" id="PS00600">
    <property type="entry name" value="AA_TRANSFER_CLASS_3"/>
    <property type="match status" value="1"/>
</dbReference>
<dbReference type="InterPro" id="IPR015424">
    <property type="entry name" value="PyrdxlP-dep_Trfase"/>
</dbReference>
<name>A0A974PRM5_9HYPH</name>
<dbReference type="Proteomes" id="UP000596427">
    <property type="component" value="Chromosome"/>
</dbReference>
<dbReference type="InterPro" id="IPR015421">
    <property type="entry name" value="PyrdxlP-dep_Trfase_major"/>
</dbReference>
<dbReference type="PANTHER" id="PTHR42684">
    <property type="entry name" value="ADENOSYLMETHIONINE-8-AMINO-7-OXONONANOATE AMINOTRANSFERASE"/>
    <property type="match status" value="1"/>
</dbReference>
<evidence type="ECO:0000256" key="5">
    <source>
        <dbReference type="ARBA" id="ARBA00022898"/>
    </source>
</evidence>
<dbReference type="GO" id="GO:0009102">
    <property type="term" value="P:biotin biosynthetic process"/>
    <property type="evidence" value="ECO:0007669"/>
    <property type="project" value="TreeGrafter"/>
</dbReference>
<dbReference type="PIRSF" id="PIRSF000521">
    <property type="entry name" value="Transaminase_4ab_Lys_Orn"/>
    <property type="match status" value="1"/>
</dbReference>
<dbReference type="InterPro" id="IPR015422">
    <property type="entry name" value="PyrdxlP-dep_Trfase_small"/>
</dbReference>
<sequence>MSLHVRPNQPSLDYFWMPFTANRQFKAAPRLLSGAKGMYYTDIDGNTVLDGTSGLWCVNAGHGRTQIVEAVARQLSELDFAPTFQMGHPIVFQFAEKLAAIAPGGKDGGLDRVFFTGSGSESVDTALKIAIAYQRAIGQGTRTRVIGREKGYHGVGFGGISVGGLVNNRRVFPQIPADHMRHTLDMERNAFSRGLPAHGIELAEDLERLVALHGAETIAAVIVEPMAGSAGVILPPKGYLERLRAIADKHGILLIFDEVITGFGRLGTPFATDYFGVMPDLVTTAKGLTNGAIPMGAVFASRKVHDGLMTGPESQIELFHGYTYSGHPVACAAGLATLGIYAEEGLLTRGAELANYWQEALHSLKGLPHVADIRNLGLVGAIELRSRDGAPGARAYDVFVECFRKGLLIRVTGDIIALSPPLIIEKEQIGTLVSMIADTLKTTA</sequence>